<evidence type="ECO:0000313" key="6">
    <source>
        <dbReference type="EMBL" id="KAJ8352963.1"/>
    </source>
</evidence>
<dbReference type="Proteomes" id="UP001221898">
    <property type="component" value="Unassembled WGS sequence"/>
</dbReference>
<gene>
    <name evidence="6" type="ORF">AAFF_G00130520</name>
</gene>
<feature type="domain" description="Ig-like" evidence="5">
    <location>
        <begin position="100"/>
        <end position="190"/>
    </location>
</feature>
<comment type="caution">
    <text evidence="6">The sequence shown here is derived from an EMBL/GenBank/DDBJ whole genome shotgun (WGS) entry which is preliminary data.</text>
</comment>
<evidence type="ECO:0000256" key="4">
    <source>
        <dbReference type="SAM" id="Phobius"/>
    </source>
</evidence>
<feature type="region of interest" description="Disordered" evidence="3">
    <location>
        <begin position="401"/>
        <end position="422"/>
    </location>
</feature>
<dbReference type="GO" id="GO:0006955">
    <property type="term" value="P:immune response"/>
    <property type="evidence" value="ECO:0007669"/>
    <property type="project" value="TreeGrafter"/>
</dbReference>
<dbReference type="SMART" id="SM00408">
    <property type="entry name" value="IGc2"/>
    <property type="match status" value="3"/>
</dbReference>
<dbReference type="Pfam" id="PF13895">
    <property type="entry name" value="Ig_2"/>
    <property type="match status" value="2"/>
</dbReference>
<dbReference type="Pfam" id="PF13927">
    <property type="entry name" value="Ig_3"/>
    <property type="match status" value="1"/>
</dbReference>
<evidence type="ECO:0000259" key="5">
    <source>
        <dbReference type="PROSITE" id="PS50835"/>
    </source>
</evidence>
<keyword evidence="4" id="KW-0812">Transmembrane</keyword>
<feature type="non-terminal residue" evidence="6">
    <location>
        <position position="1"/>
    </location>
</feature>
<evidence type="ECO:0000256" key="1">
    <source>
        <dbReference type="ARBA" id="ARBA00022729"/>
    </source>
</evidence>
<dbReference type="Gene3D" id="2.60.40.10">
    <property type="entry name" value="Immunoglobulins"/>
    <property type="match status" value="3"/>
</dbReference>
<keyword evidence="1" id="KW-0732">Signal</keyword>
<dbReference type="PANTHER" id="PTHR11481:SF64">
    <property type="entry name" value="FC RECEPTOR-LIKE PROTEIN 4"/>
    <property type="match status" value="1"/>
</dbReference>
<evidence type="ECO:0000256" key="2">
    <source>
        <dbReference type="ARBA" id="ARBA00023157"/>
    </source>
</evidence>
<organism evidence="6 7">
    <name type="scientific">Aldrovandia affinis</name>
    <dbReference type="NCBI Taxonomy" id="143900"/>
    <lineage>
        <taxon>Eukaryota</taxon>
        <taxon>Metazoa</taxon>
        <taxon>Chordata</taxon>
        <taxon>Craniata</taxon>
        <taxon>Vertebrata</taxon>
        <taxon>Euteleostomi</taxon>
        <taxon>Actinopterygii</taxon>
        <taxon>Neopterygii</taxon>
        <taxon>Teleostei</taxon>
        <taxon>Notacanthiformes</taxon>
        <taxon>Halosauridae</taxon>
        <taxon>Aldrovandia</taxon>
    </lineage>
</organism>
<dbReference type="SMART" id="SM00409">
    <property type="entry name" value="IG"/>
    <property type="match status" value="3"/>
</dbReference>
<dbReference type="GO" id="GO:0009897">
    <property type="term" value="C:external side of plasma membrane"/>
    <property type="evidence" value="ECO:0007669"/>
    <property type="project" value="TreeGrafter"/>
</dbReference>
<name>A0AAD7VWH2_9TELE</name>
<keyword evidence="7" id="KW-1185">Reference proteome</keyword>
<feature type="compositionally biased region" description="Basic and acidic residues" evidence="3">
    <location>
        <begin position="401"/>
        <end position="414"/>
    </location>
</feature>
<dbReference type="InterPro" id="IPR003598">
    <property type="entry name" value="Ig_sub2"/>
</dbReference>
<feature type="domain" description="Ig-like" evidence="5">
    <location>
        <begin position="3"/>
        <end position="93"/>
    </location>
</feature>
<dbReference type="InterPro" id="IPR013783">
    <property type="entry name" value="Ig-like_fold"/>
</dbReference>
<dbReference type="InterPro" id="IPR003599">
    <property type="entry name" value="Ig_sub"/>
</dbReference>
<dbReference type="SUPFAM" id="SSF48726">
    <property type="entry name" value="Immunoglobulin"/>
    <property type="match status" value="3"/>
</dbReference>
<sequence>ALPRATLTVEPKWRPLYTGETVSLKCGVDSLSNWKYVWYKDQIQMAVSQTAGHNVTGDRYSITAAAESDQGQYWCEGRLEGRKVTSQRSASITLTVKALPRATLTVEPKWRLLYTGETVSLKCGVDSLSNWKYVWFKDQLQMAVSQTAGHNVTGDRYNITAAAESDQGQYWCEGRLEGRKVTSQRSDSITLTVKALPRATLTVEPKWRPLYTGETVTLKCGVDSLSNWTYVWYKDKPQTAGHNVTGDRYSITAAAESDQGQYWCEGRLEGRNVTSQRSDSITLTVKDHSIMAVTLGAGSSLIAFALILIFFMKCRRNRGLPCLPRLRSHGSSVQTQLSPAVQMQFSPVGQTAVLNQTAGPSSEPLYSQINVTNKRRRRDVPECEGGDDVVYSDLVLDDKETKKKRNTERGDKEVVYSTVRTG</sequence>
<dbReference type="InterPro" id="IPR050488">
    <property type="entry name" value="Ig_Fc_receptor"/>
</dbReference>
<evidence type="ECO:0000256" key="3">
    <source>
        <dbReference type="SAM" id="MobiDB-lite"/>
    </source>
</evidence>
<keyword evidence="4" id="KW-1133">Transmembrane helix</keyword>
<dbReference type="EMBL" id="JAINUG010001906">
    <property type="protein sequence ID" value="KAJ8352963.1"/>
    <property type="molecule type" value="Genomic_DNA"/>
</dbReference>
<feature type="domain" description="Ig-like" evidence="5">
    <location>
        <begin position="197"/>
        <end position="282"/>
    </location>
</feature>
<evidence type="ECO:0000313" key="7">
    <source>
        <dbReference type="Proteomes" id="UP001221898"/>
    </source>
</evidence>
<dbReference type="GO" id="GO:0007166">
    <property type="term" value="P:cell surface receptor signaling pathway"/>
    <property type="evidence" value="ECO:0007669"/>
    <property type="project" value="TreeGrafter"/>
</dbReference>
<dbReference type="AlphaFoldDB" id="A0AAD7VWH2"/>
<protein>
    <recommendedName>
        <fullName evidence="5">Ig-like domain-containing protein</fullName>
    </recommendedName>
</protein>
<dbReference type="InterPro" id="IPR036179">
    <property type="entry name" value="Ig-like_dom_sf"/>
</dbReference>
<feature type="transmembrane region" description="Helical" evidence="4">
    <location>
        <begin position="290"/>
        <end position="311"/>
    </location>
</feature>
<dbReference type="InterPro" id="IPR007110">
    <property type="entry name" value="Ig-like_dom"/>
</dbReference>
<proteinExistence type="predicted"/>
<accession>A0AAD7VWH2</accession>
<reference evidence="6" key="1">
    <citation type="journal article" date="2023" name="Science">
        <title>Genome structures resolve the early diversification of teleost fishes.</title>
        <authorList>
            <person name="Parey E."/>
            <person name="Louis A."/>
            <person name="Montfort J."/>
            <person name="Bouchez O."/>
            <person name="Roques C."/>
            <person name="Iampietro C."/>
            <person name="Lluch J."/>
            <person name="Castinel A."/>
            <person name="Donnadieu C."/>
            <person name="Desvignes T."/>
            <person name="Floi Bucao C."/>
            <person name="Jouanno E."/>
            <person name="Wen M."/>
            <person name="Mejri S."/>
            <person name="Dirks R."/>
            <person name="Jansen H."/>
            <person name="Henkel C."/>
            <person name="Chen W.J."/>
            <person name="Zahm M."/>
            <person name="Cabau C."/>
            <person name="Klopp C."/>
            <person name="Thompson A.W."/>
            <person name="Robinson-Rechavi M."/>
            <person name="Braasch I."/>
            <person name="Lecointre G."/>
            <person name="Bobe J."/>
            <person name="Postlethwait J.H."/>
            <person name="Berthelot C."/>
            <person name="Roest Crollius H."/>
            <person name="Guiguen Y."/>
        </authorList>
    </citation>
    <scope>NUCLEOTIDE SEQUENCE</scope>
    <source>
        <strain evidence="6">NC1722</strain>
    </source>
</reference>
<keyword evidence="2" id="KW-1015">Disulfide bond</keyword>
<dbReference type="GO" id="GO:0004888">
    <property type="term" value="F:transmembrane signaling receptor activity"/>
    <property type="evidence" value="ECO:0007669"/>
    <property type="project" value="TreeGrafter"/>
</dbReference>
<keyword evidence="4" id="KW-0472">Membrane</keyword>
<dbReference type="PANTHER" id="PTHR11481">
    <property type="entry name" value="IMMUNOGLOBULIN FC RECEPTOR"/>
    <property type="match status" value="1"/>
</dbReference>
<dbReference type="PROSITE" id="PS50835">
    <property type="entry name" value="IG_LIKE"/>
    <property type="match status" value="3"/>
</dbReference>